<dbReference type="PANTHER" id="PTHR43047">
    <property type="entry name" value="TWO-COMPONENT HISTIDINE PROTEIN KINASE"/>
    <property type="match status" value="1"/>
</dbReference>
<dbReference type="SMART" id="SM00448">
    <property type="entry name" value="REC"/>
    <property type="match status" value="1"/>
</dbReference>
<evidence type="ECO:0000256" key="7">
    <source>
        <dbReference type="PROSITE-ProRule" id="PRU00169"/>
    </source>
</evidence>
<reference evidence="12 13" key="1">
    <citation type="journal article" date="2012" name="J. Bacteriol.">
        <title>Genome Sequence of Pectin-Degrading Alishewanella aestuarii Strain B11T, Isolated from Tidal Flat Sediment.</title>
        <authorList>
            <person name="Jung J."/>
            <person name="Choi S."/>
            <person name="Chun J."/>
            <person name="Park W."/>
        </authorList>
    </citation>
    <scope>NUCLEOTIDE SEQUENCE [LARGE SCALE GENOMIC DNA]</scope>
    <source>
        <strain evidence="12 13">B11</strain>
    </source>
</reference>
<keyword evidence="8" id="KW-0175">Coiled coil</keyword>
<dbReference type="InterPro" id="IPR013783">
    <property type="entry name" value="Ig-like_fold"/>
</dbReference>
<feature type="chain" id="PRO_5003745144" description="histidine kinase" evidence="9">
    <location>
        <begin position="22"/>
        <end position="1189"/>
    </location>
</feature>
<dbReference type="FunFam" id="3.30.565.10:FF:000010">
    <property type="entry name" value="Sensor histidine kinase RcsC"/>
    <property type="match status" value="1"/>
</dbReference>
<comment type="caution">
    <text evidence="12">The sequence shown here is derived from an EMBL/GenBank/DDBJ whole genome shotgun (WGS) entry which is preliminary data.</text>
</comment>
<dbReference type="RefSeq" id="WP_008607289.1">
    <property type="nucleotide sequence ID" value="NZ_ALAB01000005.1"/>
</dbReference>
<evidence type="ECO:0000256" key="9">
    <source>
        <dbReference type="SAM" id="SignalP"/>
    </source>
</evidence>
<keyword evidence="4" id="KW-0808">Transferase</keyword>
<evidence type="ECO:0000256" key="3">
    <source>
        <dbReference type="ARBA" id="ARBA00022553"/>
    </source>
</evidence>
<dbReference type="Gene3D" id="2.60.40.10">
    <property type="entry name" value="Immunoglobulins"/>
    <property type="match status" value="1"/>
</dbReference>
<dbReference type="CDD" id="cd00082">
    <property type="entry name" value="HisKA"/>
    <property type="match status" value="1"/>
</dbReference>
<dbReference type="SUPFAM" id="SSF63829">
    <property type="entry name" value="Calcium-dependent phosphotriesterase"/>
    <property type="match status" value="2"/>
</dbReference>
<dbReference type="PRINTS" id="PR00344">
    <property type="entry name" value="BCTRLSENSOR"/>
</dbReference>
<dbReference type="Pfam" id="PF00512">
    <property type="entry name" value="HisKA"/>
    <property type="match status" value="1"/>
</dbReference>
<evidence type="ECO:0000256" key="4">
    <source>
        <dbReference type="ARBA" id="ARBA00022679"/>
    </source>
</evidence>
<feature type="coiled-coil region" evidence="8">
    <location>
        <begin position="792"/>
        <end position="822"/>
    </location>
</feature>
<accession>J1Q5V6</accession>
<dbReference type="SMART" id="SM00387">
    <property type="entry name" value="HATPase_c"/>
    <property type="match status" value="1"/>
</dbReference>
<dbReference type="CDD" id="cd16922">
    <property type="entry name" value="HATPase_EvgS-ArcB-TorS-like"/>
    <property type="match status" value="1"/>
</dbReference>
<feature type="domain" description="Response regulatory" evidence="11">
    <location>
        <begin position="1072"/>
        <end position="1188"/>
    </location>
</feature>
<name>J1Q5V6_9ALTE</name>
<dbReference type="Proteomes" id="UP000012043">
    <property type="component" value="Unassembled WGS sequence"/>
</dbReference>
<dbReference type="SMART" id="SM00388">
    <property type="entry name" value="HisKA"/>
    <property type="match status" value="1"/>
</dbReference>
<dbReference type="EC" id="2.7.13.3" evidence="2"/>
<dbReference type="AlphaFoldDB" id="J1Q5V6"/>
<dbReference type="Gene3D" id="3.40.50.2300">
    <property type="match status" value="1"/>
</dbReference>
<dbReference type="Pfam" id="PF00072">
    <property type="entry name" value="Response_reg"/>
    <property type="match status" value="1"/>
</dbReference>
<keyword evidence="9" id="KW-0732">Signal</keyword>
<evidence type="ECO:0000256" key="8">
    <source>
        <dbReference type="SAM" id="Coils"/>
    </source>
</evidence>
<evidence type="ECO:0000313" key="12">
    <source>
        <dbReference type="EMBL" id="EJI86543.1"/>
    </source>
</evidence>
<dbReference type="InterPro" id="IPR003661">
    <property type="entry name" value="HisK_dim/P_dom"/>
</dbReference>
<keyword evidence="13" id="KW-1185">Reference proteome</keyword>
<evidence type="ECO:0000259" key="11">
    <source>
        <dbReference type="PROSITE" id="PS50110"/>
    </source>
</evidence>
<dbReference type="SUPFAM" id="SSF55874">
    <property type="entry name" value="ATPase domain of HSP90 chaperone/DNA topoisomerase II/histidine kinase"/>
    <property type="match status" value="1"/>
</dbReference>
<protein>
    <recommendedName>
        <fullName evidence="2">histidine kinase</fullName>
        <ecNumber evidence="2">2.7.13.3</ecNumber>
    </recommendedName>
</protein>
<dbReference type="InterPro" id="IPR015943">
    <property type="entry name" value="WD40/YVTN_repeat-like_dom_sf"/>
</dbReference>
<keyword evidence="3 7" id="KW-0597">Phosphoprotein</keyword>
<dbReference type="Gene3D" id="3.30.565.10">
    <property type="entry name" value="Histidine kinase-like ATPase, C-terminal domain"/>
    <property type="match status" value="1"/>
</dbReference>
<proteinExistence type="predicted"/>
<feature type="domain" description="Histidine kinase" evidence="10">
    <location>
        <begin position="822"/>
        <end position="1043"/>
    </location>
</feature>
<feature type="modified residue" description="4-aspartylphosphate" evidence="7">
    <location>
        <position position="1121"/>
    </location>
</feature>
<keyword evidence="5 12" id="KW-0418">Kinase</keyword>
<dbReference type="PROSITE" id="PS50109">
    <property type="entry name" value="HIS_KIN"/>
    <property type="match status" value="1"/>
</dbReference>
<dbReference type="GO" id="GO:0009927">
    <property type="term" value="F:histidine phosphotransfer kinase activity"/>
    <property type="evidence" value="ECO:0007669"/>
    <property type="project" value="TreeGrafter"/>
</dbReference>
<dbReference type="PANTHER" id="PTHR43047:SF71">
    <property type="entry name" value="HISTIDINE KINASE CONTAINING CHEY-HOMOLOGOUS RECEIVER DOMAIN-RELATED"/>
    <property type="match status" value="1"/>
</dbReference>
<dbReference type="InterPro" id="IPR011006">
    <property type="entry name" value="CheY-like_superfamily"/>
</dbReference>
<organism evidence="12 13">
    <name type="scientific">Alishewanella aestuarii B11</name>
    <dbReference type="NCBI Taxonomy" id="1197174"/>
    <lineage>
        <taxon>Bacteria</taxon>
        <taxon>Pseudomonadati</taxon>
        <taxon>Pseudomonadota</taxon>
        <taxon>Gammaproteobacteria</taxon>
        <taxon>Alteromonadales</taxon>
        <taxon>Alteromonadaceae</taxon>
        <taxon>Alishewanella</taxon>
    </lineage>
</organism>
<dbReference type="Gene3D" id="1.10.287.130">
    <property type="match status" value="1"/>
</dbReference>
<dbReference type="InterPro" id="IPR003594">
    <property type="entry name" value="HATPase_dom"/>
</dbReference>
<dbReference type="SUPFAM" id="SSF52172">
    <property type="entry name" value="CheY-like"/>
    <property type="match status" value="1"/>
</dbReference>
<dbReference type="InterPro" id="IPR001789">
    <property type="entry name" value="Sig_transdc_resp-reg_receiver"/>
</dbReference>
<dbReference type="SUPFAM" id="SSF47384">
    <property type="entry name" value="Homodimeric domain of signal transducing histidine kinase"/>
    <property type="match status" value="1"/>
</dbReference>
<evidence type="ECO:0000256" key="1">
    <source>
        <dbReference type="ARBA" id="ARBA00000085"/>
    </source>
</evidence>
<evidence type="ECO:0000256" key="6">
    <source>
        <dbReference type="ARBA" id="ARBA00023012"/>
    </source>
</evidence>
<dbReference type="InterPro" id="IPR036890">
    <property type="entry name" value="HATPase_C_sf"/>
</dbReference>
<evidence type="ECO:0000256" key="5">
    <source>
        <dbReference type="ARBA" id="ARBA00022777"/>
    </source>
</evidence>
<feature type="signal peptide" evidence="9">
    <location>
        <begin position="1"/>
        <end position="21"/>
    </location>
</feature>
<dbReference type="CDD" id="cd17546">
    <property type="entry name" value="REC_hyHK_CKI1_RcsC-like"/>
    <property type="match status" value="1"/>
</dbReference>
<dbReference type="InterPro" id="IPR036097">
    <property type="entry name" value="HisK_dim/P_sf"/>
</dbReference>
<dbReference type="PROSITE" id="PS50110">
    <property type="entry name" value="RESPONSE_REGULATORY"/>
    <property type="match status" value="1"/>
</dbReference>
<evidence type="ECO:0000259" key="10">
    <source>
        <dbReference type="PROSITE" id="PS50109"/>
    </source>
</evidence>
<dbReference type="InterPro" id="IPR004358">
    <property type="entry name" value="Sig_transdc_His_kin-like_C"/>
</dbReference>
<dbReference type="Pfam" id="PF02518">
    <property type="entry name" value="HATPase_c"/>
    <property type="match status" value="1"/>
</dbReference>
<dbReference type="EMBL" id="ALAB01000005">
    <property type="protein sequence ID" value="EJI86543.1"/>
    <property type="molecule type" value="Genomic_DNA"/>
</dbReference>
<evidence type="ECO:0000313" key="13">
    <source>
        <dbReference type="Proteomes" id="UP000012043"/>
    </source>
</evidence>
<dbReference type="InterPro" id="IPR005467">
    <property type="entry name" value="His_kinase_dom"/>
</dbReference>
<dbReference type="GO" id="GO:0000155">
    <property type="term" value="F:phosphorelay sensor kinase activity"/>
    <property type="evidence" value="ECO:0007669"/>
    <property type="project" value="InterPro"/>
</dbReference>
<gene>
    <name evidence="12" type="ORF">AEST_08590</name>
</gene>
<sequence>MLRTLLICLLLFIGAVSSGYAAPLHSQGIPLLQNFKPKDYAAGTQNWALLQDSSGLIYVANNVGILEYDGVNWRTIQTANKSVARSLAMAPDERIYVGAKGEVGYLTAPQSGGRHYVSLTAELPESYRDFQDVRQTFVTPDGVFFISRQYVLQWQQQQFRIWTTDSAFLKAFWVQQRLLIRDQQQGLLQWQDQGFVPLPNGDFFRDKAVFFLEAFDEQTLLIGTRDHGFFLWRDGQISPWATAVDQQLQQAEIYSGLTLQNGHFAIGTVHGGLFILDRQGRLVDRITKASGLHDQNVRAMAQDHQAGLWLALDHGLARIALGSALSVFNSARGLEGNVFAIHRHQQHLYAATSLGLFRLEQADNLDAYFRRVEPIRQQSWDFLSFEQQLLAATNSGVYRLQPTGPELIRRSELASKVLVRSQLVPERVYIGLQDGLATMRLEDGEWRDEGKVPGVHGNLNSIVEMPDGQLWLGTLAHGLYRLQLPAEWQGGSSVPLSLSHYDKSHGLPSLNRNSVHLLHDQLYFATVRGLFRFHANESQFRLDPTFGALFSGEQPWIRDPLMDAAGRLWMLIWDNTAGTRHAGVALPKADGSYQWTTSSLQPLADIPLDTILLDQQLVWFGGAEGIFRFVADQFQAPQPKPPLLRQLTSSDGQRLYDGGPVPAGLSLQPEQNNLRFSYSSPNFDHLQAEQLQVRLFGHDDSWSAWSLEPYRDYTNLPPGEYRFEIRARNAAGQISSADALHFRILAPWYQSRWLYAALALLFVLSMMLLMKWRTHSLLREQQRLAALVSQRTEHLQQTLSELEAARRRAEAATQAKSQFLANISHELRTPLNAVLGFAELAQQSKAISDKQLYLGRIRNAGKILSSIINDLLDFSKAEAGKIQLEQLPFKLQDCIEQVVTLFSAQLADKKLPLQLNLAPDLPAQLVGDPLRLSQVLINLLSNAVKFTERGAIRLTISPLTTSDERLCLLFSLADTGIGISETQQQQLFQAFNQGDQSISRQYGGTGLGLAISKRLVELMHGQIQLQSQPGVGTTVSFTAYFSKAKLPAANPHSSEAPAEPSLISAEPYDGNPLLVVDDNYYNQQLLKLMLDKLGYPCLVASSGEEALLLLAQQQVSLVLLDIEMPAMNGYQTLQAIRQLPGRQQLPVIAVTGHTAVQLGERQGQLQFDDMLTKPFSLASLQQQLAKFLR</sequence>
<dbReference type="Gene3D" id="2.130.10.10">
    <property type="entry name" value="YVTN repeat-like/Quinoprotein amine dehydrogenase"/>
    <property type="match status" value="2"/>
</dbReference>
<keyword evidence="6" id="KW-0902">Two-component regulatory system</keyword>
<dbReference type="PATRIC" id="fig|1197174.4.peg.843"/>
<evidence type="ECO:0000256" key="2">
    <source>
        <dbReference type="ARBA" id="ARBA00012438"/>
    </source>
</evidence>
<comment type="catalytic activity">
    <reaction evidence="1">
        <text>ATP + protein L-histidine = ADP + protein N-phospho-L-histidine.</text>
        <dbReference type="EC" id="2.7.13.3"/>
    </reaction>
</comment>
<dbReference type="GO" id="GO:0005886">
    <property type="term" value="C:plasma membrane"/>
    <property type="evidence" value="ECO:0007669"/>
    <property type="project" value="TreeGrafter"/>
</dbReference>